<dbReference type="RefSeq" id="WP_170054968.1">
    <property type="nucleotide sequence ID" value="NZ_JABBKX010000005.1"/>
</dbReference>
<dbReference type="GO" id="GO:0016020">
    <property type="term" value="C:membrane"/>
    <property type="evidence" value="ECO:0007669"/>
    <property type="project" value="UniProtKB-SubCell"/>
</dbReference>
<dbReference type="AlphaFoldDB" id="A0A848EH51"/>
<dbReference type="PANTHER" id="PTHR43461:SF1">
    <property type="entry name" value="TRANSMEMBRANE PROTEIN 256"/>
    <property type="match status" value="1"/>
</dbReference>
<organism evidence="7 8">
    <name type="scientific">Neoroseomonas marina</name>
    <dbReference type="NCBI Taxonomy" id="1232220"/>
    <lineage>
        <taxon>Bacteria</taxon>
        <taxon>Pseudomonadati</taxon>
        <taxon>Pseudomonadota</taxon>
        <taxon>Alphaproteobacteria</taxon>
        <taxon>Acetobacterales</taxon>
        <taxon>Acetobacteraceae</taxon>
        <taxon>Neoroseomonas</taxon>
    </lineage>
</organism>
<evidence type="ECO:0000313" key="7">
    <source>
        <dbReference type="EMBL" id="NMJ42745.1"/>
    </source>
</evidence>
<dbReference type="Pfam" id="PF04241">
    <property type="entry name" value="DUF423"/>
    <property type="match status" value="1"/>
</dbReference>
<sequence length="120" mass="12291">MHRLWLFLGAIAGLVVVGLSAWAAHGAPAGFEGAQRRGVDSALMIQGWHALALIAAGLMAERGRWLAQLAGAAFAIGTVMFCGAVWWSALGNPSLGSVAPIGGTTLMIGWALLAAAALKR</sequence>
<comment type="caution">
    <text evidence="7">The sequence shown here is derived from an EMBL/GenBank/DDBJ whole genome shotgun (WGS) entry which is preliminary data.</text>
</comment>
<evidence type="ECO:0000256" key="3">
    <source>
        <dbReference type="ARBA" id="ARBA00022692"/>
    </source>
</evidence>
<keyword evidence="8" id="KW-1185">Reference proteome</keyword>
<evidence type="ECO:0000313" key="8">
    <source>
        <dbReference type="Proteomes" id="UP000548582"/>
    </source>
</evidence>
<reference evidence="7 8" key="1">
    <citation type="submission" date="2020-03" db="EMBL/GenBank/DDBJ databases">
        <authorList>
            <person name="Sun Q."/>
        </authorList>
    </citation>
    <scope>NUCLEOTIDE SEQUENCE [LARGE SCALE GENOMIC DNA]</scope>
    <source>
        <strain evidence="7 8">JC162</strain>
    </source>
</reference>
<dbReference type="Proteomes" id="UP000548582">
    <property type="component" value="Unassembled WGS sequence"/>
</dbReference>
<keyword evidence="5 6" id="KW-0472">Membrane</keyword>
<feature type="transmembrane region" description="Helical" evidence="6">
    <location>
        <begin position="42"/>
        <end position="60"/>
    </location>
</feature>
<accession>A0A848EH51</accession>
<evidence type="ECO:0000256" key="2">
    <source>
        <dbReference type="ARBA" id="ARBA00009694"/>
    </source>
</evidence>
<evidence type="ECO:0000256" key="4">
    <source>
        <dbReference type="ARBA" id="ARBA00022989"/>
    </source>
</evidence>
<keyword evidence="3 6" id="KW-0812">Transmembrane</keyword>
<comment type="subcellular location">
    <subcellularLocation>
        <location evidence="1">Membrane</location>
        <topology evidence="1">Multi-pass membrane protein</topology>
    </subcellularLocation>
</comment>
<evidence type="ECO:0000256" key="5">
    <source>
        <dbReference type="ARBA" id="ARBA00023136"/>
    </source>
</evidence>
<evidence type="ECO:0000256" key="6">
    <source>
        <dbReference type="SAM" id="Phobius"/>
    </source>
</evidence>
<dbReference type="PANTHER" id="PTHR43461">
    <property type="entry name" value="TRANSMEMBRANE PROTEIN 256"/>
    <property type="match status" value="1"/>
</dbReference>
<proteinExistence type="inferred from homology"/>
<feature type="transmembrane region" description="Helical" evidence="6">
    <location>
        <begin position="67"/>
        <end position="89"/>
    </location>
</feature>
<keyword evidence="4 6" id="KW-1133">Transmembrane helix</keyword>
<protein>
    <submittedName>
        <fullName evidence="7">DUF423 domain-containing protein</fullName>
    </submittedName>
</protein>
<feature type="transmembrane region" description="Helical" evidence="6">
    <location>
        <begin position="95"/>
        <end position="118"/>
    </location>
</feature>
<dbReference type="EMBL" id="JABBKX010000005">
    <property type="protein sequence ID" value="NMJ42745.1"/>
    <property type="molecule type" value="Genomic_DNA"/>
</dbReference>
<name>A0A848EH51_9PROT</name>
<comment type="similarity">
    <text evidence="2">Belongs to the UPF0382 family.</text>
</comment>
<evidence type="ECO:0000256" key="1">
    <source>
        <dbReference type="ARBA" id="ARBA00004141"/>
    </source>
</evidence>
<gene>
    <name evidence="7" type="ORF">GWK16_15965</name>
</gene>
<dbReference type="InterPro" id="IPR006696">
    <property type="entry name" value="DUF423"/>
</dbReference>